<reference evidence="2" key="1">
    <citation type="submission" date="2020-08" db="EMBL/GenBank/DDBJ databases">
        <title>Multicomponent nature underlies the extraordinary mechanical properties of spider dragline silk.</title>
        <authorList>
            <person name="Kono N."/>
            <person name="Nakamura H."/>
            <person name="Mori M."/>
            <person name="Yoshida Y."/>
            <person name="Ohtoshi R."/>
            <person name="Malay A.D."/>
            <person name="Moran D.A.P."/>
            <person name="Tomita M."/>
            <person name="Numata K."/>
            <person name="Arakawa K."/>
        </authorList>
    </citation>
    <scope>NUCLEOTIDE SEQUENCE</scope>
</reference>
<evidence type="ECO:0000313" key="3">
    <source>
        <dbReference type="Proteomes" id="UP000886998"/>
    </source>
</evidence>
<dbReference type="Proteomes" id="UP000886998">
    <property type="component" value="Unassembled WGS sequence"/>
</dbReference>
<sequence length="135" mass="15030">MKVLPTKHWGRHGPSKENPADIASRGDVLLSVPEEIPSTFQPQRSLSLSLGVATEYQTWLLEEVELRLSIFLTASQEMAGRTTKLEERGHCIDQRGGSSWYIANCSSSSSASRQRRTGSSCYCENPRFSSQTTYS</sequence>
<feature type="region of interest" description="Disordered" evidence="1">
    <location>
        <begin position="1"/>
        <end position="21"/>
    </location>
</feature>
<comment type="caution">
    <text evidence="2">The sequence shown here is derived from an EMBL/GenBank/DDBJ whole genome shotgun (WGS) entry which is preliminary data.</text>
</comment>
<protein>
    <submittedName>
        <fullName evidence="2">Uncharacterized protein</fullName>
    </submittedName>
</protein>
<keyword evidence="3" id="KW-1185">Reference proteome</keyword>
<dbReference type="AlphaFoldDB" id="A0A8X6YKJ6"/>
<accession>A0A8X6YKJ6</accession>
<dbReference type="EMBL" id="BMAV01019457">
    <property type="protein sequence ID" value="GFY72463.1"/>
    <property type="molecule type" value="Genomic_DNA"/>
</dbReference>
<evidence type="ECO:0000313" key="2">
    <source>
        <dbReference type="EMBL" id="GFY72463.1"/>
    </source>
</evidence>
<gene>
    <name evidence="2" type="ORF">TNIN_433151</name>
</gene>
<proteinExistence type="predicted"/>
<name>A0A8X6YKJ6_9ARAC</name>
<organism evidence="2 3">
    <name type="scientific">Trichonephila inaurata madagascariensis</name>
    <dbReference type="NCBI Taxonomy" id="2747483"/>
    <lineage>
        <taxon>Eukaryota</taxon>
        <taxon>Metazoa</taxon>
        <taxon>Ecdysozoa</taxon>
        <taxon>Arthropoda</taxon>
        <taxon>Chelicerata</taxon>
        <taxon>Arachnida</taxon>
        <taxon>Araneae</taxon>
        <taxon>Araneomorphae</taxon>
        <taxon>Entelegynae</taxon>
        <taxon>Araneoidea</taxon>
        <taxon>Nephilidae</taxon>
        <taxon>Trichonephila</taxon>
        <taxon>Trichonephila inaurata</taxon>
    </lineage>
</organism>
<evidence type="ECO:0000256" key="1">
    <source>
        <dbReference type="SAM" id="MobiDB-lite"/>
    </source>
</evidence>